<dbReference type="InterPro" id="IPR036047">
    <property type="entry name" value="F-box-like_dom_sf"/>
</dbReference>
<proteinExistence type="predicted"/>
<dbReference type="EMBL" id="JACGWJ010000018">
    <property type="protein sequence ID" value="KAL0351097.1"/>
    <property type="molecule type" value="Genomic_DNA"/>
</dbReference>
<protein>
    <submittedName>
        <fullName evidence="2">F-box protein SKIP14</fullName>
    </submittedName>
</protein>
<dbReference type="PANTHER" id="PTHR13382">
    <property type="entry name" value="MITOCHONDRIAL ATP SYNTHASE COUPLING FACTOR B"/>
    <property type="match status" value="1"/>
</dbReference>
<dbReference type="GO" id="GO:0005737">
    <property type="term" value="C:cytoplasm"/>
    <property type="evidence" value="ECO:0007669"/>
    <property type="project" value="TreeGrafter"/>
</dbReference>
<dbReference type="PANTHER" id="PTHR13382:SF20">
    <property type="entry name" value="F-BOX PROTEIN SKIP14-LIKE"/>
    <property type="match status" value="1"/>
</dbReference>
<accession>A0AAW2P576</accession>
<sequence>MVLNQDENVRSGVRFDDGYFMEGWAGAETEELVDFDDSESHEGYEDIADLLPNDPFGMEINIGLPNDPLGMDFNISLPTDPFGMDFDIEATVAAITGWIEDFGLKAYGLETDEPSEDKNTDDNKFFAELNFVWTSSMEYEQEEGENEVVDAGKESYPEDGSYDDRKMLGSDMEGLMFFGCEKYQNEHVKEATVADGGAPADALFFALGYLGVKDLLSVERVCKPLRDTVQNDPLLWRNIHVDLPLNDKITDDDLLRLTNRAQGTLASLNLVKCFKITNAGLKRVLQSNPGMTKLSVPGCTRLRIEDVLHDLKVFNSVAVPGIKLLRICEVFGLTNQHLKDFKLLLGADEDKKPSNYKLRFYRAGQLYLSLDDERVIDVETCPRCQHARPVYDCPAESCQAKIHSANACRACIFCIARCMSCGCCLDNKAYEETFCLDLLCLDCLAQILNYQDRVTLSPLHTCWRQKSSYHVVLYG</sequence>
<feature type="domain" description="F-box" evidence="1">
    <location>
        <begin position="192"/>
        <end position="239"/>
    </location>
</feature>
<reference evidence="2" key="2">
    <citation type="journal article" date="2024" name="Plant">
        <title>Genomic evolution and insights into agronomic trait innovations of Sesamum species.</title>
        <authorList>
            <person name="Miao H."/>
            <person name="Wang L."/>
            <person name="Qu L."/>
            <person name="Liu H."/>
            <person name="Sun Y."/>
            <person name="Le M."/>
            <person name="Wang Q."/>
            <person name="Wei S."/>
            <person name="Zheng Y."/>
            <person name="Lin W."/>
            <person name="Duan Y."/>
            <person name="Cao H."/>
            <person name="Xiong S."/>
            <person name="Wang X."/>
            <person name="Wei L."/>
            <person name="Li C."/>
            <person name="Ma Q."/>
            <person name="Ju M."/>
            <person name="Zhao R."/>
            <person name="Li G."/>
            <person name="Mu C."/>
            <person name="Tian Q."/>
            <person name="Mei H."/>
            <person name="Zhang T."/>
            <person name="Gao T."/>
            <person name="Zhang H."/>
        </authorList>
    </citation>
    <scope>NUCLEOTIDE SEQUENCE</scope>
    <source>
        <strain evidence="2">G02</strain>
    </source>
</reference>
<evidence type="ECO:0000259" key="1">
    <source>
        <dbReference type="PROSITE" id="PS50181"/>
    </source>
</evidence>
<gene>
    <name evidence="2" type="ORF">Sradi_4258900</name>
</gene>
<dbReference type="Gene3D" id="3.80.10.10">
    <property type="entry name" value="Ribonuclease Inhibitor"/>
    <property type="match status" value="1"/>
</dbReference>
<dbReference type="PROSITE" id="PS50181">
    <property type="entry name" value="FBOX"/>
    <property type="match status" value="1"/>
</dbReference>
<comment type="caution">
    <text evidence="2">The sequence shown here is derived from an EMBL/GenBank/DDBJ whole genome shotgun (WGS) entry which is preliminary data.</text>
</comment>
<organism evidence="2">
    <name type="scientific">Sesamum radiatum</name>
    <name type="common">Black benniseed</name>
    <dbReference type="NCBI Taxonomy" id="300843"/>
    <lineage>
        <taxon>Eukaryota</taxon>
        <taxon>Viridiplantae</taxon>
        <taxon>Streptophyta</taxon>
        <taxon>Embryophyta</taxon>
        <taxon>Tracheophyta</taxon>
        <taxon>Spermatophyta</taxon>
        <taxon>Magnoliopsida</taxon>
        <taxon>eudicotyledons</taxon>
        <taxon>Gunneridae</taxon>
        <taxon>Pentapetalae</taxon>
        <taxon>asterids</taxon>
        <taxon>lamiids</taxon>
        <taxon>Lamiales</taxon>
        <taxon>Pedaliaceae</taxon>
        <taxon>Sesamum</taxon>
    </lineage>
</organism>
<dbReference type="InterPro" id="IPR001810">
    <property type="entry name" value="F-box_dom"/>
</dbReference>
<dbReference type="InterPro" id="IPR050648">
    <property type="entry name" value="F-box_LRR-repeat"/>
</dbReference>
<dbReference type="Gene3D" id="1.20.1280.50">
    <property type="match status" value="1"/>
</dbReference>
<evidence type="ECO:0000313" key="2">
    <source>
        <dbReference type="EMBL" id="KAL0351097.1"/>
    </source>
</evidence>
<dbReference type="SUPFAM" id="SSF81383">
    <property type="entry name" value="F-box domain"/>
    <property type="match status" value="1"/>
</dbReference>
<name>A0AAW2P576_SESRA</name>
<dbReference type="Pfam" id="PF12937">
    <property type="entry name" value="F-box-like"/>
    <property type="match status" value="1"/>
</dbReference>
<dbReference type="AlphaFoldDB" id="A0AAW2P576"/>
<reference evidence="2" key="1">
    <citation type="submission" date="2020-06" db="EMBL/GenBank/DDBJ databases">
        <authorList>
            <person name="Li T."/>
            <person name="Hu X."/>
            <person name="Zhang T."/>
            <person name="Song X."/>
            <person name="Zhang H."/>
            <person name="Dai N."/>
            <person name="Sheng W."/>
            <person name="Hou X."/>
            <person name="Wei L."/>
        </authorList>
    </citation>
    <scope>NUCLEOTIDE SEQUENCE</scope>
    <source>
        <strain evidence="2">G02</strain>
        <tissue evidence="2">Leaf</tissue>
    </source>
</reference>
<dbReference type="InterPro" id="IPR032675">
    <property type="entry name" value="LRR_dom_sf"/>
</dbReference>